<dbReference type="EMBL" id="JBHSPR010000044">
    <property type="protein sequence ID" value="MFC6021524.1"/>
    <property type="molecule type" value="Genomic_DNA"/>
</dbReference>
<dbReference type="Pfam" id="PF18909">
    <property type="entry name" value="dGTP_diPhyd_N"/>
    <property type="match status" value="1"/>
</dbReference>
<evidence type="ECO:0000313" key="3">
    <source>
        <dbReference type="Proteomes" id="UP001596203"/>
    </source>
</evidence>
<dbReference type="RefSeq" id="WP_377429802.1">
    <property type="nucleotide sequence ID" value="NZ_JBHSPR010000044.1"/>
</dbReference>
<keyword evidence="3" id="KW-1185">Reference proteome</keyword>
<organism evidence="2 3">
    <name type="scientific">Plantactinospora solaniradicis</name>
    <dbReference type="NCBI Taxonomy" id="1723736"/>
    <lineage>
        <taxon>Bacteria</taxon>
        <taxon>Bacillati</taxon>
        <taxon>Actinomycetota</taxon>
        <taxon>Actinomycetes</taxon>
        <taxon>Micromonosporales</taxon>
        <taxon>Micromonosporaceae</taxon>
        <taxon>Plantactinospora</taxon>
    </lineage>
</organism>
<reference evidence="3" key="1">
    <citation type="journal article" date="2019" name="Int. J. Syst. Evol. Microbiol.">
        <title>The Global Catalogue of Microorganisms (GCM) 10K type strain sequencing project: providing services to taxonomists for standard genome sequencing and annotation.</title>
        <authorList>
            <consortium name="The Broad Institute Genomics Platform"/>
            <consortium name="The Broad Institute Genome Sequencing Center for Infectious Disease"/>
            <person name="Wu L."/>
            <person name="Ma J."/>
        </authorList>
    </citation>
    <scope>NUCLEOTIDE SEQUENCE [LARGE SCALE GENOMIC DNA]</scope>
    <source>
        <strain evidence="3">ZS-35-S2</strain>
    </source>
</reference>
<sequence length="157" mass="18278">MREKRLARSWREIRDETLGHRPRFSYGGVPEQRDVPEHPHYHVLDETHAVTWADLERFSSGAVRDSQEGKLRYDLISPLLLRRLAEHLEKGARRYGEHNWTKGIPSGSYMASLLRHVEAYRSGDRDEDHLAAAVFNLMGLMHNEYGDLDDLYDWGHG</sequence>
<comment type="caution">
    <text evidence="2">The sequence shown here is derived from an EMBL/GenBank/DDBJ whole genome shotgun (WGS) entry which is preliminary data.</text>
</comment>
<evidence type="ECO:0000313" key="2">
    <source>
        <dbReference type="EMBL" id="MFC6021524.1"/>
    </source>
</evidence>
<proteinExistence type="predicted"/>
<dbReference type="InterPro" id="IPR044038">
    <property type="entry name" value="dATP/dGTP_diPOhydrolase_N"/>
</dbReference>
<accession>A0ABW1KIC9</accession>
<evidence type="ECO:0000259" key="1">
    <source>
        <dbReference type="Pfam" id="PF18909"/>
    </source>
</evidence>
<gene>
    <name evidence="2" type="ORF">ACFP2T_35815</name>
</gene>
<name>A0ABW1KIC9_9ACTN</name>
<dbReference type="Proteomes" id="UP001596203">
    <property type="component" value="Unassembled WGS sequence"/>
</dbReference>
<feature type="domain" description="dATP/dGTP diphosphohydrolase N-terminal" evidence="1">
    <location>
        <begin position="62"/>
        <end position="144"/>
    </location>
</feature>
<protein>
    <submittedName>
        <fullName evidence="2">dATP/dGTP diphosphohydrolase domain-containing protein</fullName>
    </submittedName>
</protein>